<dbReference type="CDD" id="cd01949">
    <property type="entry name" value="GGDEF"/>
    <property type="match status" value="1"/>
</dbReference>
<dbReference type="PANTHER" id="PTHR45138:SF6">
    <property type="entry name" value="DIGUANYLATE CYCLASE DGCN"/>
    <property type="match status" value="1"/>
</dbReference>
<feature type="transmembrane region" description="Helical" evidence="1">
    <location>
        <begin position="251"/>
        <end position="276"/>
    </location>
</feature>
<feature type="transmembrane region" description="Helical" evidence="1">
    <location>
        <begin position="21"/>
        <end position="41"/>
    </location>
</feature>
<evidence type="ECO:0000313" key="3">
    <source>
        <dbReference type="EMBL" id="GAA6500565.1"/>
    </source>
</evidence>
<feature type="transmembrane region" description="Helical" evidence="1">
    <location>
        <begin position="317"/>
        <end position="333"/>
    </location>
</feature>
<dbReference type="InterPro" id="IPR000160">
    <property type="entry name" value="GGDEF_dom"/>
</dbReference>
<dbReference type="PROSITE" id="PS50887">
    <property type="entry name" value="GGDEF"/>
    <property type="match status" value="1"/>
</dbReference>
<dbReference type="Gene3D" id="3.30.70.270">
    <property type="match status" value="1"/>
</dbReference>
<dbReference type="InterPro" id="IPR029787">
    <property type="entry name" value="Nucleotide_cyclase"/>
</dbReference>
<reference evidence="3 4" key="1">
    <citation type="submission" date="2024-04" db="EMBL/GenBank/DDBJ databases">
        <title>Defined microbial consortia suppress multidrug-resistant proinflammatory Enterobacteriaceae via ecological control.</title>
        <authorList>
            <person name="Furuichi M."/>
            <person name="Kawaguchi T."/>
            <person name="Pust M."/>
            <person name="Yasuma K."/>
            <person name="Plichta D."/>
            <person name="Hasegawa N."/>
            <person name="Ohya T."/>
            <person name="Bhattarai S."/>
            <person name="Sasajima S."/>
            <person name="Aoto Y."/>
            <person name="Tuganbaev T."/>
            <person name="Yaginuma M."/>
            <person name="Ueda M."/>
            <person name="Okahashi N."/>
            <person name="Amafuji K."/>
            <person name="Kiridooshi Y."/>
            <person name="Sugita K."/>
            <person name="Strazar M."/>
            <person name="Skelly A."/>
            <person name="Suda W."/>
            <person name="Hattori M."/>
            <person name="Nakamoto N."/>
            <person name="Caballero S."/>
            <person name="Norman J."/>
            <person name="Olle B."/>
            <person name="Tanoue T."/>
            <person name="Arita M."/>
            <person name="Bucci V."/>
            <person name="Atarashi K."/>
            <person name="Xavier R."/>
            <person name="Honda K."/>
        </authorList>
    </citation>
    <scope>NUCLEOTIDE SEQUENCE [LARGE SCALE GENOMIC DNA]</scope>
    <source>
        <strain evidence="4">k34-0107-D12</strain>
    </source>
</reference>
<dbReference type="InterPro" id="IPR050469">
    <property type="entry name" value="Diguanylate_Cyclase"/>
</dbReference>
<dbReference type="PANTHER" id="PTHR45138">
    <property type="entry name" value="REGULATORY COMPONENTS OF SENSORY TRANSDUCTION SYSTEM"/>
    <property type="match status" value="1"/>
</dbReference>
<gene>
    <name evidence="3" type="ORF">K340107D12_33810</name>
</gene>
<organism evidence="3 4">
    <name type="scientific">Blautia parvula</name>
    <dbReference type="NCBI Taxonomy" id="2877527"/>
    <lineage>
        <taxon>Bacteria</taxon>
        <taxon>Bacillati</taxon>
        <taxon>Bacillota</taxon>
        <taxon>Clostridia</taxon>
        <taxon>Lachnospirales</taxon>
        <taxon>Lachnospiraceae</taxon>
        <taxon>Blautia</taxon>
    </lineage>
</organism>
<feature type="transmembrane region" description="Helical" evidence="1">
    <location>
        <begin position="375"/>
        <end position="394"/>
    </location>
</feature>
<protein>
    <recommendedName>
        <fullName evidence="2">GGDEF domain-containing protein</fullName>
    </recommendedName>
</protein>
<feature type="transmembrane region" description="Helical" evidence="1">
    <location>
        <begin position="223"/>
        <end position="239"/>
    </location>
</feature>
<dbReference type="NCBIfam" id="TIGR00254">
    <property type="entry name" value="GGDEF"/>
    <property type="match status" value="1"/>
</dbReference>
<keyword evidence="4" id="KW-1185">Reference proteome</keyword>
<dbReference type="EMBL" id="BAABZQ010000001">
    <property type="protein sequence ID" value="GAA6500565.1"/>
    <property type="molecule type" value="Genomic_DNA"/>
</dbReference>
<feature type="transmembrane region" description="Helical" evidence="1">
    <location>
        <begin position="345"/>
        <end position="363"/>
    </location>
</feature>
<keyword evidence="1" id="KW-0472">Membrane</keyword>
<dbReference type="Pfam" id="PF00990">
    <property type="entry name" value="GGDEF"/>
    <property type="match status" value="1"/>
</dbReference>
<feature type="transmembrane region" description="Helical" evidence="1">
    <location>
        <begin position="288"/>
        <end position="305"/>
    </location>
</feature>
<dbReference type="SUPFAM" id="SSF55073">
    <property type="entry name" value="Nucleotide cyclase"/>
    <property type="match status" value="1"/>
</dbReference>
<dbReference type="InterPro" id="IPR043128">
    <property type="entry name" value="Rev_trsase/Diguanyl_cyclase"/>
</dbReference>
<dbReference type="SMART" id="SM00267">
    <property type="entry name" value="GGDEF"/>
    <property type="match status" value="1"/>
</dbReference>
<evidence type="ECO:0000256" key="1">
    <source>
        <dbReference type="SAM" id="Phobius"/>
    </source>
</evidence>
<proteinExistence type="predicted"/>
<dbReference type="Proteomes" id="UP001600941">
    <property type="component" value="Unassembled WGS sequence"/>
</dbReference>
<dbReference type="RefSeq" id="WP_033140331.1">
    <property type="nucleotide sequence ID" value="NZ_BAABZQ010000001.1"/>
</dbReference>
<feature type="transmembrane region" description="Helical" evidence="1">
    <location>
        <begin position="191"/>
        <end position="214"/>
    </location>
</feature>
<evidence type="ECO:0000259" key="2">
    <source>
        <dbReference type="PROSITE" id="PS50887"/>
    </source>
</evidence>
<sequence length="570" mass="65330">MRNRQNTERPAEERKEKSKERLRVFALYLILAMVIVLLIWMNKETASNTIGFDNENVYALAEGWTMQYGGKTLQVALPLDSSAEAEEPVTYTRILEAQDSYCNMIMFHSSHQRIKIYLDGELLYTFGYGQSTPVHSSVGSAWQYTRLPEDWEGKELRIETRGVYDSYSGNQEIVYLGTKTSLVFMVAKQKVVSLLVDLFLFIMGVLLIMSSFFFRESHTVGRIRYLGIFAIVTSTWILLKSGVGQLFTGNILMSMNILYLLFGLMPILTISFLLTFDSFLKSLFMRGLYWFCVVCYFVMQFLQFADVTDYTRMVSVNHINFLLIVLGMAGICIRKKARGEKIEDLSVFVACFAFAGFGAVDIYRFYFEKTMQSNVGFTQAGLICFVCSLGYSVVKQSSEEQTQIIENKTLKKIAYLDILTNLPNRTAFENQMEKYRTGDADKRPIVMIVDLNGLKEINDTYGHKAGDVAIIRIAQLLDRHFGQPLHTYRIGGDEFCVLAEGEKDEIFRQRIRHFLSDVKEADKEYAFTFSAAYGYVKSGEEGIDKAFICADKKMYICKMQMKQERTEEEA</sequence>
<feature type="domain" description="GGDEF" evidence="2">
    <location>
        <begin position="442"/>
        <end position="570"/>
    </location>
</feature>
<name>A0ABQ0BVJ8_9FIRM</name>
<keyword evidence="1" id="KW-1133">Transmembrane helix</keyword>
<evidence type="ECO:0000313" key="4">
    <source>
        <dbReference type="Proteomes" id="UP001600941"/>
    </source>
</evidence>
<comment type="caution">
    <text evidence="3">The sequence shown here is derived from an EMBL/GenBank/DDBJ whole genome shotgun (WGS) entry which is preliminary data.</text>
</comment>
<keyword evidence="1" id="KW-0812">Transmembrane</keyword>
<accession>A0ABQ0BVJ8</accession>